<organism evidence="1">
    <name type="scientific">marine sediment metagenome</name>
    <dbReference type="NCBI Taxonomy" id="412755"/>
    <lineage>
        <taxon>unclassified sequences</taxon>
        <taxon>metagenomes</taxon>
        <taxon>ecological metagenomes</taxon>
    </lineage>
</organism>
<gene>
    <name evidence="1" type="ORF">S03H2_60162</name>
</gene>
<dbReference type="AlphaFoldDB" id="X1IZ74"/>
<evidence type="ECO:0000313" key="1">
    <source>
        <dbReference type="EMBL" id="GAH87771.1"/>
    </source>
</evidence>
<reference evidence="1" key="1">
    <citation type="journal article" date="2014" name="Front. Microbiol.">
        <title>High frequency of phylogenetically diverse reductive dehalogenase-homologous genes in deep subseafloor sedimentary metagenomes.</title>
        <authorList>
            <person name="Kawai M."/>
            <person name="Futagami T."/>
            <person name="Toyoda A."/>
            <person name="Takaki Y."/>
            <person name="Nishi S."/>
            <person name="Hori S."/>
            <person name="Arai W."/>
            <person name="Tsubouchi T."/>
            <person name="Morono Y."/>
            <person name="Uchiyama I."/>
            <person name="Ito T."/>
            <person name="Fujiyama A."/>
            <person name="Inagaki F."/>
            <person name="Takami H."/>
        </authorList>
    </citation>
    <scope>NUCLEOTIDE SEQUENCE</scope>
    <source>
        <strain evidence="1">Expedition CK06-06</strain>
    </source>
</reference>
<protein>
    <submittedName>
        <fullName evidence="1">Uncharacterized protein</fullName>
    </submittedName>
</protein>
<comment type="caution">
    <text evidence="1">The sequence shown here is derived from an EMBL/GenBank/DDBJ whole genome shotgun (WGS) entry which is preliminary data.</text>
</comment>
<feature type="non-terminal residue" evidence="1">
    <location>
        <position position="243"/>
    </location>
</feature>
<dbReference type="EMBL" id="BARU01038744">
    <property type="protein sequence ID" value="GAH87771.1"/>
    <property type="molecule type" value="Genomic_DNA"/>
</dbReference>
<name>X1IZ74_9ZZZZ</name>
<feature type="non-terminal residue" evidence="1">
    <location>
        <position position="1"/>
    </location>
</feature>
<sequence>VNFKGIALPLLAKLAVGAKTGVRLTKPLIAKGGKVVLPKGAMLGLTKVGNKVIREVAINQADDIVKTLAKVTVKEAKLMPAVTKFLPSGGMTAEVSRSLFTRKILPEILDTTVKNLPYEQAVKLIDFGGLKFAGETIIPGYKLARFTQPMVMGAEKTKPVAALEKMFWTGKGVPEELRPVKHLVEAQMRYRGTQGRALLDDIFKGLSKAEMDDLGRYIWMSSDVASLASKGKAIPLKLTTQLD</sequence>
<proteinExistence type="predicted"/>
<accession>X1IZ74</accession>